<keyword evidence="2" id="KW-0805">Transcription regulation</keyword>
<evidence type="ECO:0000313" key="8">
    <source>
        <dbReference type="Proteomes" id="UP001149163"/>
    </source>
</evidence>
<dbReference type="PROSITE" id="PS51184">
    <property type="entry name" value="JMJC"/>
    <property type="match status" value="1"/>
</dbReference>
<dbReference type="GO" id="GO:0005634">
    <property type="term" value="C:nucleus"/>
    <property type="evidence" value="ECO:0007669"/>
    <property type="project" value="UniProtKB-SubCell"/>
</dbReference>
<dbReference type="InterPro" id="IPR003347">
    <property type="entry name" value="JmjC_dom"/>
</dbReference>
<dbReference type="AlphaFoldDB" id="A0A9W9IFS1"/>
<proteinExistence type="predicted"/>
<dbReference type="OrthoDB" id="298344at2759"/>
<evidence type="ECO:0000256" key="4">
    <source>
        <dbReference type="ARBA" id="ARBA00023242"/>
    </source>
</evidence>
<keyword evidence="4" id="KW-0539">Nucleus</keyword>
<evidence type="ECO:0000256" key="1">
    <source>
        <dbReference type="ARBA" id="ARBA00004123"/>
    </source>
</evidence>
<gene>
    <name evidence="7" type="ORF">N7482_002307</name>
</gene>
<name>A0A9W9IFS1_9EURO</name>
<dbReference type="Pfam" id="PF02373">
    <property type="entry name" value="JmjC"/>
    <property type="match status" value="1"/>
</dbReference>
<keyword evidence="3" id="KW-0804">Transcription</keyword>
<organism evidence="7 8">
    <name type="scientific">Penicillium canariense</name>
    <dbReference type="NCBI Taxonomy" id="189055"/>
    <lineage>
        <taxon>Eukaryota</taxon>
        <taxon>Fungi</taxon>
        <taxon>Dikarya</taxon>
        <taxon>Ascomycota</taxon>
        <taxon>Pezizomycotina</taxon>
        <taxon>Eurotiomycetes</taxon>
        <taxon>Eurotiomycetidae</taxon>
        <taxon>Eurotiales</taxon>
        <taxon>Aspergillaceae</taxon>
        <taxon>Penicillium</taxon>
    </lineage>
</organism>
<reference evidence="7" key="2">
    <citation type="journal article" date="2023" name="IMA Fungus">
        <title>Comparative genomic study of the Penicillium genus elucidates a diverse pangenome and 15 lateral gene transfer events.</title>
        <authorList>
            <person name="Petersen C."/>
            <person name="Sorensen T."/>
            <person name="Nielsen M.R."/>
            <person name="Sondergaard T.E."/>
            <person name="Sorensen J.L."/>
            <person name="Fitzpatrick D.A."/>
            <person name="Frisvad J.C."/>
            <person name="Nielsen K.L."/>
        </authorList>
    </citation>
    <scope>NUCLEOTIDE SEQUENCE</scope>
    <source>
        <strain evidence="7">IBT 26290</strain>
    </source>
</reference>
<dbReference type="SUPFAM" id="SSF51197">
    <property type="entry name" value="Clavaminate synthase-like"/>
    <property type="match status" value="1"/>
</dbReference>
<reference evidence="7" key="1">
    <citation type="submission" date="2022-11" db="EMBL/GenBank/DDBJ databases">
        <authorList>
            <person name="Petersen C."/>
        </authorList>
    </citation>
    <scope>NUCLEOTIDE SEQUENCE</scope>
    <source>
        <strain evidence="7">IBT 26290</strain>
    </source>
</reference>
<evidence type="ECO:0000259" key="6">
    <source>
        <dbReference type="PROSITE" id="PS51184"/>
    </source>
</evidence>
<evidence type="ECO:0000313" key="7">
    <source>
        <dbReference type="EMBL" id="KAJ5176430.1"/>
    </source>
</evidence>
<evidence type="ECO:0000256" key="5">
    <source>
        <dbReference type="SAM" id="MobiDB-lite"/>
    </source>
</evidence>
<dbReference type="EMBL" id="JAPQKN010000001">
    <property type="protein sequence ID" value="KAJ5176430.1"/>
    <property type="molecule type" value="Genomic_DNA"/>
</dbReference>
<feature type="region of interest" description="Disordered" evidence="5">
    <location>
        <begin position="635"/>
        <end position="671"/>
    </location>
</feature>
<comment type="caution">
    <text evidence="7">The sequence shown here is derived from an EMBL/GenBank/DDBJ whole genome shotgun (WGS) entry which is preliminary data.</text>
</comment>
<dbReference type="Gene3D" id="2.60.120.650">
    <property type="entry name" value="Cupin"/>
    <property type="match status" value="1"/>
</dbReference>
<evidence type="ECO:0000256" key="3">
    <source>
        <dbReference type="ARBA" id="ARBA00023163"/>
    </source>
</evidence>
<protein>
    <recommendedName>
        <fullName evidence="6">JmjC domain-containing protein</fullName>
    </recommendedName>
</protein>
<dbReference type="RefSeq" id="XP_056548038.1">
    <property type="nucleotide sequence ID" value="XM_056684432.1"/>
</dbReference>
<comment type="subcellular location">
    <subcellularLocation>
        <location evidence="1">Nucleus</location>
    </subcellularLocation>
</comment>
<feature type="domain" description="JmjC" evidence="6">
    <location>
        <begin position="264"/>
        <end position="441"/>
    </location>
</feature>
<sequence>MLCTICLWSHWQFPVSHKGELNSHPPPTLPPCPVAPSSNPIAPFMHEVLTRLSSSIRKSSGHAPSRFRRRRSHCLSVSVNSNVIDTSKPQLRGAAMIQRSRAVFEPFDPRLDIEEEVRTTPSFQFVRRIPCDWIDQFPREDLELFILTNVVKLGLPLVITGFDKRLDRNLFSEKWLRRHYSSHKYDARDLGKGSNLPLTLGHYLQSMSTLTEIIKPENYARRDIQRLYLKDIDCPEEWQQALEQLIPSTFFYLNQSPTPKGLKVPSSQSLEYPKTPQGEPVARAGDLMSSLPDAMRAQNLMCYIGHEGTYTPAHQEMCASLGQNLMVEASDGSYENGKATRTGSSIWLMTGTRDRHVVAEYWNSMLGHNIDLEDHFAHLSSWKSAPFTTYVVEQKPGDLILVPPLAAHQVWNRGTRTMKVAWNRTTVETLEMAFDSALAHARMVCRDEQYKNKAIVFYTLERYSDLLRWAPTTDHPEVNMLQDNFLRLFNMYTDILLSETFSKHPPLAKDIEYEKFESNITCSYCRCNIFNRFLTCPWCVGEENDTYDICMDCYVLGRSCQCLSKLKWVEQFPWKDLADRHESWRRQIIAFKPDDQAHKSKFPTLLVARGQLGRKSMADICQMQMALRPWVDCKKPKDTKPAIPSDLETDPDSDRDSHARKRRRTSRAQSQSEKLGRCHMCKNSESLWKLASCETCNLQYCYGSLFRAFDMLPLDAMCRSHWLCPRCRRICNCASCRKDPTMNPHVPFDILLGHDTRKIADPRSVETLVNLRVSNVALLKTFGDDNVQRLDRLRHDKEEQRQQQLLNHDIQVGLDSPNSDALNGPEPMMYGNQLPGIPIDPALELDGSFMSLDRDTSE</sequence>
<dbReference type="SMART" id="SM00558">
    <property type="entry name" value="JmjC"/>
    <property type="match status" value="1"/>
</dbReference>
<dbReference type="GeneID" id="81423608"/>
<accession>A0A9W9IFS1</accession>
<feature type="non-terminal residue" evidence="7">
    <location>
        <position position="1"/>
    </location>
</feature>
<keyword evidence="8" id="KW-1185">Reference proteome</keyword>
<dbReference type="Proteomes" id="UP001149163">
    <property type="component" value="Unassembled WGS sequence"/>
</dbReference>
<evidence type="ECO:0000256" key="2">
    <source>
        <dbReference type="ARBA" id="ARBA00023015"/>
    </source>
</evidence>
<dbReference type="Pfam" id="PF10497">
    <property type="entry name" value="zf-4CXXC_R1"/>
    <property type="match status" value="1"/>
</dbReference>
<dbReference type="InterPro" id="IPR018866">
    <property type="entry name" value="Znf-4CXXC_R1"/>
</dbReference>